<dbReference type="GO" id="GO:0002939">
    <property type="term" value="P:tRNA N1-guanine methylation"/>
    <property type="evidence" value="ECO:0007669"/>
    <property type="project" value="TreeGrafter"/>
</dbReference>
<gene>
    <name evidence="4" type="ORF">AMK59_6728</name>
</gene>
<protein>
    <recommendedName>
        <fullName evidence="3">SAM-dependent methyltransferase TRM5/TYW2-type domain-containing protein</fullName>
    </recommendedName>
</protein>
<feature type="domain" description="SAM-dependent methyltransferase TRM5/TYW2-type" evidence="3">
    <location>
        <begin position="157"/>
        <end position="259"/>
    </location>
</feature>
<evidence type="ECO:0000313" key="5">
    <source>
        <dbReference type="Proteomes" id="UP000051574"/>
    </source>
</evidence>
<keyword evidence="2" id="KW-0808">Transferase</keyword>
<accession>A0A0T6AXI1</accession>
<dbReference type="GO" id="GO:0070901">
    <property type="term" value="P:mitochondrial tRNA methylation"/>
    <property type="evidence" value="ECO:0007669"/>
    <property type="project" value="TreeGrafter"/>
</dbReference>
<dbReference type="Pfam" id="PF25133">
    <property type="entry name" value="TYW2_N_2"/>
    <property type="match status" value="1"/>
</dbReference>
<dbReference type="EMBL" id="LJIG01022585">
    <property type="protein sequence ID" value="KRT79784.1"/>
    <property type="molecule type" value="Genomic_DNA"/>
</dbReference>
<dbReference type="GO" id="GO:0008175">
    <property type="term" value="F:tRNA methyltransferase activity"/>
    <property type="evidence" value="ECO:0007669"/>
    <property type="project" value="TreeGrafter"/>
</dbReference>
<comment type="caution">
    <text evidence="4">The sequence shown here is derived from an EMBL/GenBank/DDBJ whole genome shotgun (WGS) entry which is preliminary data.</text>
</comment>
<dbReference type="PROSITE" id="PS51684">
    <property type="entry name" value="SAM_MT_TRM5_TYW2"/>
    <property type="match status" value="1"/>
</dbReference>
<evidence type="ECO:0000313" key="4">
    <source>
        <dbReference type="EMBL" id="KRT79784.1"/>
    </source>
</evidence>
<dbReference type="PANTHER" id="PTHR23245">
    <property type="entry name" value="TRNA METHYLTRANSFERASE"/>
    <property type="match status" value="1"/>
</dbReference>
<dbReference type="GO" id="GO:0005759">
    <property type="term" value="C:mitochondrial matrix"/>
    <property type="evidence" value="ECO:0007669"/>
    <property type="project" value="TreeGrafter"/>
</dbReference>
<evidence type="ECO:0000259" key="3">
    <source>
        <dbReference type="PROSITE" id="PS51684"/>
    </source>
</evidence>
<dbReference type="PANTHER" id="PTHR23245:SF36">
    <property type="entry name" value="TRNA (GUANINE(37)-N1)-METHYLTRANSFERASE"/>
    <property type="match status" value="1"/>
</dbReference>
<keyword evidence="5" id="KW-1185">Reference proteome</keyword>
<dbReference type="InterPro" id="IPR056744">
    <property type="entry name" value="TRM5/TYW2-like_N"/>
</dbReference>
<feature type="non-terminal residue" evidence="4">
    <location>
        <position position="1"/>
    </location>
</feature>
<organism evidence="4 5">
    <name type="scientific">Oryctes borbonicus</name>
    <dbReference type="NCBI Taxonomy" id="1629725"/>
    <lineage>
        <taxon>Eukaryota</taxon>
        <taxon>Metazoa</taxon>
        <taxon>Ecdysozoa</taxon>
        <taxon>Arthropoda</taxon>
        <taxon>Hexapoda</taxon>
        <taxon>Insecta</taxon>
        <taxon>Pterygota</taxon>
        <taxon>Neoptera</taxon>
        <taxon>Endopterygota</taxon>
        <taxon>Coleoptera</taxon>
        <taxon>Polyphaga</taxon>
        <taxon>Scarabaeiformia</taxon>
        <taxon>Scarabaeidae</taxon>
        <taxon>Dynastinae</taxon>
        <taxon>Oryctes</taxon>
    </lineage>
</organism>
<dbReference type="OrthoDB" id="408788at2759"/>
<evidence type="ECO:0000256" key="1">
    <source>
        <dbReference type="ARBA" id="ARBA00022490"/>
    </source>
</evidence>
<dbReference type="SUPFAM" id="SSF53335">
    <property type="entry name" value="S-adenosyl-L-methionine-dependent methyltransferases"/>
    <property type="match status" value="1"/>
</dbReference>
<dbReference type="Proteomes" id="UP000051574">
    <property type="component" value="Unassembled WGS sequence"/>
</dbReference>
<keyword evidence="2" id="KW-0489">Methyltransferase</keyword>
<dbReference type="InterPro" id="IPR030382">
    <property type="entry name" value="MeTrfase_TRM5/TYW2"/>
</dbReference>
<name>A0A0T6AXI1_9SCAR</name>
<dbReference type="InterPro" id="IPR029063">
    <property type="entry name" value="SAM-dependent_MTases_sf"/>
</dbReference>
<keyword evidence="1" id="KW-0963">Cytoplasm</keyword>
<proteinExistence type="predicted"/>
<sequence length="259" mass="30212">LKTPSKLFYILRKHIKEYSSNRRGMPKLKDLLKPNPSVEGMLVLDKAKFNKVVTIPYINVSPSKLNDILPHLKKYLIKLPKLKPIQVTNDQTRVHLNPEIISTWDDITPTDKKSLNKFDITEENFNFCNRTLTYDNYMVDEVLKAILPDHQEGISSFTKVGHIIHLNLREHLLPYKNIIAQILYDKVPHCETVVNKVHIIDNTYRNFQMEVLCGKDDLKTKVKQNGCLFEFDFGTVYWNSRLSIPILTWFRGCGIVWLC</sequence>
<dbReference type="Gene3D" id="3.40.50.150">
    <property type="entry name" value="Vaccinia Virus protein VP39"/>
    <property type="match status" value="1"/>
</dbReference>
<evidence type="ECO:0000256" key="2">
    <source>
        <dbReference type="ARBA" id="ARBA00022603"/>
    </source>
</evidence>
<reference evidence="4 5" key="1">
    <citation type="submission" date="2015-09" db="EMBL/GenBank/DDBJ databases">
        <title>Draft genome of the scarab beetle Oryctes borbonicus.</title>
        <authorList>
            <person name="Meyer J.M."/>
            <person name="Markov G.V."/>
            <person name="Baskaran P."/>
            <person name="Herrmann M."/>
            <person name="Sommer R.J."/>
            <person name="Roedelsperger C."/>
        </authorList>
    </citation>
    <scope>NUCLEOTIDE SEQUENCE [LARGE SCALE GENOMIC DNA]</scope>
    <source>
        <strain evidence="4">OB123</strain>
        <tissue evidence="4">Whole animal</tissue>
    </source>
</reference>
<dbReference type="AlphaFoldDB" id="A0A0T6AXI1"/>